<dbReference type="OrthoDB" id="1524766at2"/>
<sequence>MNLLKVFIIMVIMPLQSFVEGNIHADIYNGLKNGNSKTLSKHFASTLSLSINKEESVYSKFQAELVLNDFFRANKITELKHLQKVAGNSSNKYLIYSLKTIKKSYRVFVKLIDIKGDFTISELRIE</sequence>
<dbReference type="Proteomes" id="UP000309872">
    <property type="component" value="Unassembled WGS sequence"/>
</dbReference>
<proteinExistence type="predicted"/>
<name>A0A4U0GUJ8_9SPHI</name>
<dbReference type="Pfam" id="PF16022">
    <property type="entry name" value="DUF4783"/>
    <property type="match status" value="1"/>
</dbReference>
<evidence type="ECO:0000313" key="2">
    <source>
        <dbReference type="Proteomes" id="UP000309872"/>
    </source>
</evidence>
<comment type="caution">
    <text evidence="1">The sequence shown here is derived from an EMBL/GenBank/DDBJ whole genome shotgun (WGS) entry which is preliminary data.</text>
</comment>
<dbReference type="Gene3D" id="3.10.450.50">
    <property type="match status" value="1"/>
</dbReference>
<organism evidence="1 2">
    <name type="scientific">Sphingobacterium alkalisoli</name>
    <dbReference type="NCBI Taxonomy" id="1874115"/>
    <lineage>
        <taxon>Bacteria</taxon>
        <taxon>Pseudomonadati</taxon>
        <taxon>Bacteroidota</taxon>
        <taxon>Sphingobacteriia</taxon>
        <taxon>Sphingobacteriales</taxon>
        <taxon>Sphingobacteriaceae</taxon>
        <taxon>Sphingobacterium</taxon>
    </lineage>
</organism>
<dbReference type="InterPro" id="IPR031977">
    <property type="entry name" value="DUF4783"/>
</dbReference>
<keyword evidence="2" id="KW-1185">Reference proteome</keyword>
<dbReference type="AlphaFoldDB" id="A0A4U0GUJ8"/>
<accession>A0A4U0GUJ8</accession>
<protein>
    <submittedName>
        <fullName evidence="1">DUF4783 domain-containing protein</fullName>
    </submittedName>
</protein>
<evidence type="ECO:0000313" key="1">
    <source>
        <dbReference type="EMBL" id="TJY62648.1"/>
    </source>
</evidence>
<dbReference type="EMBL" id="SUKA01000007">
    <property type="protein sequence ID" value="TJY62648.1"/>
    <property type="molecule type" value="Genomic_DNA"/>
</dbReference>
<reference evidence="1 2" key="1">
    <citation type="submission" date="2019-04" db="EMBL/GenBank/DDBJ databases">
        <title>Sphingobacterium olei sp. nov., isolated from oil-contaminated soil.</title>
        <authorList>
            <person name="Liu B."/>
        </authorList>
    </citation>
    <scope>NUCLEOTIDE SEQUENCE [LARGE SCALE GENOMIC DNA]</scope>
    <source>
        <strain evidence="1 2">Y3L14</strain>
    </source>
</reference>
<gene>
    <name evidence="1" type="ORF">FAZ19_19445</name>
</gene>